<feature type="transmembrane region" description="Helical" evidence="1">
    <location>
        <begin position="12"/>
        <end position="32"/>
    </location>
</feature>
<keyword evidence="1" id="KW-0812">Transmembrane</keyword>
<reference evidence="2" key="1">
    <citation type="submission" date="2022-10" db="EMBL/GenBank/DDBJ databases">
        <title>Gaoshiqiia sediminis gen. nov., sp. nov., isolated from coastal sediment.</title>
        <authorList>
            <person name="Yu W.X."/>
            <person name="Mu D.S."/>
            <person name="Du J.Z."/>
            <person name="Liang Y.Q."/>
        </authorList>
    </citation>
    <scope>NUCLEOTIDE SEQUENCE</scope>
    <source>
        <strain evidence="2">A06</strain>
    </source>
</reference>
<feature type="transmembrane region" description="Helical" evidence="1">
    <location>
        <begin position="78"/>
        <end position="97"/>
    </location>
</feature>
<keyword evidence="1" id="KW-1133">Transmembrane helix</keyword>
<sequence>MATSGKFNQNRLRIGFIPGIILPVFVFLLMYLVSGQKVPFTDYLTGLWHLHALVKLATLCVTPNLLLFLYFFKKKHDLAARGVLMATFVYAFAILLSKAF</sequence>
<dbReference type="Proteomes" id="UP001163821">
    <property type="component" value="Unassembled WGS sequence"/>
</dbReference>
<comment type="caution">
    <text evidence="2">The sequence shown here is derived from an EMBL/GenBank/DDBJ whole genome shotgun (WGS) entry which is preliminary data.</text>
</comment>
<evidence type="ECO:0000313" key="2">
    <source>
        <dbReference type="EMBL" id="MCW0483000.1"/>
    </source>
</evidence>
<gene>
    <name evidence="2" type="ORF">N2K84_09690</name>
</gene>
<proteinExistence type="predicted"/>
<dbReference type="AlphaFoldDB" id="A0AA41Y6Y5"/>
<name>A0AA41Y6Y5_9BACT</name>
<keyword evidence="3" id="KW-1185">Reference proteome</keyword>
<feature type="transmembrane region" description="Helical" evidence="1">
    <location>
        <begin position="52"/>
        <end position="71"/>
    </location>
</feature>
<dbReference type="RefSeq" id="WP_282591603.1">
    <property type="nucleotide sequence ID" value="NZ_JAPAAF010000011.1"/>
</dbReference>
<evidence type="ECO:0000313" key="3">
    <source>
        <dbReference type="Proteomes" id="UP001163821"/>
    </source>
</evidence>
<keyword evidence="1" id="KW-0472">Membrane</keyword>
<protein>
    <submittedName>
        <fullName evidence="2">Uncharacterized protein</fullName>
    </submittedName>
</protein>
<organism evidence="2 3">
    <name type="scientific">Gaoshiqia sediminis</name>
    <dbReference type="NCBI Taxonomy" id="2986998"/>
    <lineage>
        <taxon>Bacteria</taxon>
        <taxon>Pseudomonadati</taxon>
        <taxon>Bacteroidota</taxon>
        <taxon>Bacteroidia</taxon>
        <taxon>Marinilabiliales</taxon>
        <taxon>Prolixibacteraceae</taxon>
        <taxon>Gaoshiqia</taxon>
    </lineage>
</organism>
<dbReference type="EMBL" id="JAPAAF010000011">
    <property type="protein sequence ID" value="MCW0483000.1"/>
    <property type="molecule type" value="Genomic_DNA"/>
</dbReference>
<evidence type="ECO:0000256" key="1">
    <source>
        <dbReference type="SAM" id="Phobius"/>
    </source>
</evidence>
<accession>A0AA41Y6Y5</accession>